<dbReference type="SUPFAM" id="SSF50129">
    <property type="entry name" value="GroES-like"/>
    <property type="match status" value="1"/>
</dbReference>
<evidence type="ECO:0000259" key="1">
    <source>
        <dbReference type="SMART" id="SM00829"/>
    </source>
</evidence>
<dbReference type="InterPro" id="IPR036291">
    <property type="entry name" value="NAD(P)-bd_dom_sf"/>
</dbReference>
<dbReference type="PANTHER" id="PTHR44013">
    <property type="entry name" value="ZINC-TYPE ALCOHOL DEHYDROGENASE-LIKE PROTEIN C16A3.02C"/>
    <property type="match status" value="1"/>
</dbReference>
<dbReference type="PANTHER" id="PTHR44013:SF1">
    <property type="entry name" value="ZINC-TYPE ALCOHOL DEHYDROGENASE-LIKE PROTEIN C16A3.02C"/>
    <property type="match status" value="1"/>
</dbReference>
<reference evidence="2 3" key="1">
    <citation type="submission" date="2022-03" db="EMBL/GenBank/DDBJ databases">
        <title>Isotopic signatures of nitrous oxide derived from detoxification processes.</title>
        <authorList>
            <person name="Behrendt U."/>
            <person name="Buchen C."/>
            <person name="Well R."/>
            <person name="Ulrich A."/>
            <person name="Rohe L."/>
            <person name="Kolb S."/>
            <person name="Schloter M."/>
            <person name="Horn M.A."/>
            <person name="Augustin J."/>
        </authorList>
    </citation>
    <scope>NUCLEOTIDE SEQUENCE [LARGE SCALE GENOMIC DNA]</scope>
    <source>
        <strain evidence="2 3">S4-C24</strain>
    </source>
</reference>
<dbReference type="SUPFAM" id="SSF51735">
    <property type="entry name" value="NAD(P)-binding Rossmann-fold domains"/>
    <property type="match status" value="1"/>
</dbReference>
<dbReference type="InterPro" id="IPR013154">
    <property type="entry name" value="ADH-like_N"/>
</dbReference>
<sequence>MQAMTYSRYGGPEVLELSEVPRPKVAPGTVLIRVKASSVNPVDWKVMSGGLDRMLDIHFPVIPGWDVAGVVEQVGPDTPEFSPRDEVYAYGRRDTVAGGTYAEFVALPVSMVTRKPASLSWEQAAGLPLTGMVAQRTLDALAPSTGETLLIHNGSGGVGRIAIQLAVERGLRVIATASEKHHQRLRELGAEPLEYGPGLVHRVRELAPQGVDVAADFVGGVLQDTQAVLRNGGRHASIADPAVTEHGGRYIWVRPDGSELARLSELADAGKLTVDIDRTFPMDQAADAMRHSQQGRVAGKIVLTPFAEHAG</sequence>
<dbReference type="InterPro" id="IPR052733">
    <property type="entry name" value="Chloroplast_QOR"/>
</dbReference>
<dbReference type="Pfam" id="PF08240">
    <property type="entry name" value="ADH_N"/>
    <property type="match status" value="1"/>
</dbReference>
<dbReference type="Pfam" id="PF13602">
    <property type="entry name" value="ADH_zinc_N_2"/>
    <property type="match status" value="1"/>
</dbReference>
<dbReference type="InterPro" id="IPR011032">
    <property type="entry name" value="GroES-like_sf"/>
</dbReference>
<evidence type="ECO:0000313" key="3">
    <source>
        <dbReference type="Proteomes" id="UP000829069"/>
    </source>
</evidence>
<dbReference type="SMART" id="SM00829">
    <property type="entry name" value="PKS_ER"/>
    <property type="match status" value="1"/>
</dbReference>
<protein>
    <submittedName>
        <fullName evidence="2">NADP-dependent oxidoreductase</fullName>
    </submittedName>
</protein>
<dbReference type="RefSeq" id="WP_241915408.1">
    <property type="nucleotide sequence ID" value="NZ_CP093326.1"/>
</dbReference>
<feature type="domain" description="Enoyl reductase (ER)" evidence="1">
    <location>
        <begin position="10"/>
        <end position="303"/>
    </location>
</feature>
<name>A0ABY3WH60_9MICC</name>
<organism evidence="2 3">
    <name type="scientific">Arthrobacter sulfonylureivorans</name>
    <dbReference type="NCBI Taxonomy" id="2486855"/>
    <lineage>
        <taxon>Bacteria</taxon>
        <taxon>Bacillati</taxon>
        <taxon>Actinomycetota</taxon>
        <taxon>Actinomycetes</taxon>
        <taxon>Micrococcales</taxon>
        <taxon>Micrococcaceae</taxon>
        <taxon>Arthrobacter</taxon>
    </lineage>
</organism>
<dbReference type="Proteomes" id="UP000829069">
    <property type="component" value="Chromosome"/>
</dbReference>
<dbReference type="CDD" id="cd05289">
    <property type="entry name" value="MDR_like_2"/>
    <property type="match status" value="1"/>
</dbReference>
<dbReference type="Gene3D" id="3.90.180.10">
    <property type="entry name" value="Medium-chain alcohol dehydrogenases, catalytic domain"/>
    <property type="match status" value="1"/>
</dbReference>
<dbReference type="Gene3D" id="3.40.50.720">
    <property type="entry name" value="NAD(P)-binding Rossmann-like Domain"/>
    <property type="match status" value="1"/>
</dbReference>
<evidence type="ECO:0000313" key="2">
    <source>
        <dbReference type="EMBL" id="UNK47701.1"/>
    </source>
</evidence>
<dbReference type="EMBL" id="CP093326">
    <property type="protein sequence ID" value="UNK47701.1"/>
    <property type="molecule type" value="Genomic_DNA"/>
</dbReference>
<dbReference type="InterPro" id="IPR020843">
    <property type="entry name" value="ER"/>
</dbReference>
<gene>
    <name evidence="2" type="ORF">MNQ99_16640</name>
</gene>
<keyword evidence="3" id="KW-1185">Reference proteome</keyword>
<accession>A0ABY3WH60</accession>
<proteinExistence type="predicted"/>